<reference evidence="6 7" key="1">
    <citation type="submission" date="2017-06" db="EMBL/GenBank/DDBJ databases">
        <title>A platform for efficient transgenesis in Macrostomum lignano, a flatworm model organism for stem cell research.</title>
        <authorList>
            <person name="Berezikov E."/>
        </authorList>
    </citation>
    <scope>NUCLEOTIDE SEQUENCE [LARGE SCALE GENOMIC DNA]</scope>
    <source>
        <strain evidence="6">DV1</strain>
        <tissue evidence="6">Whole organism</tissue>
    </source>
</reference>
<dbReference type="GO" id="GO:0034198">
    <property type="term" value="P:cellular response to amino acid starvation"/>
    <property type="evidence" value="ECO:0007669"/>
    <property type="project" value="TreeGrafter"/>
</dbReference>
<sequence>MDSYLATKCIELTSVSLSNSSSVSVDSSGKLAILGCKREIVLYDFDDQQIVKRIQGDTKWDVHCAVWQKLQDASSSKLFMAARNNVCQVFDCGASGGSSPACLASLRGHSRSISSQDWSRLGPNLLATCCIDGAQACCVWDLRASTRPVVILQSVLGASEVRWSDSNEHQLATSHDPDVRIWDLRKEHPNSEPLLRLPLKYQTAHLSKIRDLDWSGDLLLTCSQDSRAKLWDSEAEPAGLRMLSEGITNDMAFHRARFAPFRGGFAAVTGANRRADSLTLWTNQNNGLVQVFSFVGHQDTIYGFDWLQASPGGSCSLVSLSRDGTLRLWPINNSLLRLCGSLSAGDDREDADANEADAAEPGDAAAEQQLVEDSEDAATDIAGSATPTSSAVAAPSAPASLDSRACGGEAADDGADPGLENGGVTRPMLISAPKSAAQQSGGGGSAQKSASLSGVGLSSPSSAATPSVAASAGAQQQNLLLQPVSLRSEVRHLAESLSDRLKLVQPGDGAATAPAGSAELDSGGDVGPFQFEATFDATRVCVEFNFAAPGSLPEVRLLPQTAQSLQPDLCSQLSDALNAAVYETFSQFSQGFVGRQRDARLVESGLRELVSFCETLPPSHLLPNLLPDDILAGRRATSHLGAPDYKLPDQNIPFPRTCGARFSPGGGVLVCFCRSQPPREAAVGSSASTPRAFSELITAIGGDQFGLSLQRHGVAHRQSLHHHLLASAGQSAGSVAAAGKVGGVGGGPGNVGGVGGGPGNVGGGGVSGVGCCSSLLRTFYKQLDARATRTRGAVKDGSSAGHQRHQRHQHCGISARVQLLDVERLSPVSRSLAQRYRLWPGDSIAAACRQNAVEAAGVYADRRPDVVALWSVLAALSASQFGPSAVPGEAWPWPVGVLNENRLRRLLAGPQRLGDVQTLGMAAYYLSALHSRWCDSFQKQLAVLKQKQQQPQHFQSQTSISSLQIPEQSAGSYQQVSGLGGRTLSSNTAASGAAIDDGEGLHPDHYQTMPAALAAKSNLASIARLNQQSSRVKSVSDNDVRTPVEPPASLESDTIMRHFEHSRLLNSRLARLINSHLTRYSSLLYSWGLHEARAQLLKQWVFSVDLDPASISPASQPQPQPQHPSPHVQLQLACHRCGRRGPCDSCRSLAAASSGFRIACSVCWRPTSGLLLVCLACGHGGHPDHLRSWFRAGRLECPAACGCVCTSSTLR</sequence>
<dbReference type="AlphaFoldDB" id="A0A267FPZ0"/>
<dbReference type="GO" id="GO:1904263">
    <property type="term" value="P:positive regulation of TORC1 signaling"/>
    <property type="evidence" value="ECO:0007669"/>
    <property type="project" value="TreeGrafter"/>
</dbReference>
<dbReference type="SMART" id="SM00320">
    <property type="entry name" value="WD40"/>
    <property type="match status" value="5"/>
</dbReference>
<evidence type="ECO:0000256" key="4">
    <source>
        <dbReference type="SAM" id="MobiDB-lite"/>
    </source>
</evidence>
<dbReference type="Pfam" id="PF17120">
    <property type="entry name" value="zf-RING_16"/>
    <property type="match status" value="1"/>
</dbReference>
<gene>
    <name evidence="6" type="ORF">BOX15_Mlig005134g1</name>
</gene>
<dbReference type="Pfam" id="PF00400">
    <property type="entry name" value="WD40"/>
    <property type="match status" value="3"/>
</dbReference>
<dbReference type="OrthoDB" id="6265621at2759"/>
<feature type="compositionally biased region" description="Acidic residues" evidence="4">
    <location>
        <begin position="347"/>
        <end position="360"/>
    </location>
</feature>
<dbReference type="InterPro" id="IPR036322">
    <property type="entry name" value="WD40_repeat_dom_sf"/>
</dbReference>
<dbReference type="PROSITE" id="PS50082">
    <property type="entry name" value="WD_REPEATS_2"/>
    <property type="match status" value="1"/>
</dbReference>
<dbReference type="EMBL" id="NIVC01000907">
    <property type="protein sequence ID" value="PAA75032.1"/>
    <property type="molecule type" value="Genomic_DNA"/>
</dbReference>
<dbReference type="InterPro" id="IPR001680">
    <property type="entry name" value="WD40_rpt"/>
</dbReference>
<dbReference type="InterPro" id="IPR015943">
    <property type="entry name" value="WD40/YVTN_repeat-like_dom_sf"/>
</dbReference>
<name>A0A267FPZ0_9PLAT</name>
<dbReference type="GO" id="GO:0035591">
    <property type="term" value="F:signaling adaptor activity"/>
    <property type="evidence" value="ECO:0007669"/>
    <property type="project" value="TreeGrafter"/>
</dbReference>
<dbReference type="SUPFAM" id="SSF50978">
    <property type="entry name" value="WD40 repeat-like"/>
    <property type="match status" value="1"/>
</dbReference>
<keyword evidence="2" id="KW-0677">Repeat</keyword>
<proteinExistence type="predicted"/>
<feature type="repeat" description="WD" evidence="3">
    <location>
        <begin position="202"/>
        <end position="232"/>
    </location>
</feature>
<dbReference type="PANTHER" id="PTHR46170">
    <property type="entry name" value="GATOR COMPLEX PROTEIN WDR59"/>
    <property type="match status" value="1"/>
</dbReference>
<organism evidence="6 7">
    <name type="scientific">Macrostomum lignano</name>
    <dbReference type="NCBI Taxonomy" id="282301"/>
    <lineage>
        <taxon>Eukaryota</taxon>
        <taxon>Metazoa</taxon>
        <taxon>Spiralia</taxon>
        <taxon>Lophotrochozoa</taxon>
        <taxon>Platyhelminthes</taxon>
        <taxon>Rhabditophora</taxon>
        <taxon>Macrostomorpha</taxon>
        <taxon>Macrostomida</taxon>
        <taxon>Macrostomidae</taxon>
        <taxon>Macrostomum</taxon>
    </lineage>
</organism>
<evidence type="ECO:0000256" key="3">
    <source>
        <dbReference type="PROSITE-ProRule" id="PRU00221"/>
    </source>
</evidence>
<feature type="region of interest" description="Disordered" evidence="4">
    <location>
        <begin position="346"/>
        <end position="470"/>
    </location>
</feature>
<accession>A0A267FPZ0</accession>
<evidence type="ECO:0000256" key="1">
    <source>
        <dbReference type="ARBA" id="ARBA00022574"/>
    </source>
</evidence>
<evidence type="ECO:0000259" key="5">
    <source>
        <dbReference type="Pfam" id="PF17120"/>
    </source>
</evidence>
<dbReference type="GO" id="GO:0035859">
    <property type="term" value="C:Seh1-associated complex"/>
    <property type="evidence" value="ECO:0007669"/>
    <property type="project" value="TreeGrafter"/>
</dbReference>
<evidence type="ECO:0000256" key="2">
    <source>
        <dbReference type="ARBA" id="ARBA00022737"/>
    </source>
</evidence>
<dbReference type="Proteomes" id="UP000215902">
    <property type="component" value="Unassembled WGS sequence"/>
</dbReference>
<dbReference type="Gene3D" id="2.130.10.10">
    <property type="entry name" value="YVTN repeat-like/Quinoprotein amine dehydrogenase"/>
    <property type="match status" value="2"/>
</dbReference>
<evidence type="ECO:0000313" key="7">
    <source>
        <dbReference type="Proteomes" id="UP000215902"/>
    </source>
</evidence>
<dbReference type="InterPro" id="IPR049566">
    <property type="entry name" value="WDR59_RTC1-like_RING_Znf"/>
</dbReference>
<keyword evidence="7" id="KW-1185">Reference proteome</keyword>
<comment type="caution">
    <text evidence="6">The sequence shown here is derived from an EMBL/GenBank/DDBJ whole genome shotgun (WGS) entry which is preliminary data.</text>
</comment>
<evidence type="ECO:0000313" key="6">
    <source>
        <dbReference type="EMBL" id="PAA75032.1"/>
    </source>
</evidence>
<dbReference type="STRING" id="282301.A0A267FPZ0"/>
<dbReference type="PANTHER" id="PTHR46170:SF1">
    <property type="entry name" value="GATOR COMPLEX PROTEIN WDR59"/>
    <property type="match status" value="1"/>
</dbReference>
<feature type="domain" description="WDR59/RTC1-like RING zinc finger" evidence="5">
    <location>
        <begin position="1159"/>
        <end position="1207"/>
    </location>
</feature>
<keyword evidence="1 3" id="KW-0853">WD repeat</keyword>
<dbReference type="GO" id="GO:0005774">
    <property type="term" value="C:vacuolar membrane"/>
    <property type="evidence" value="ECO:0007669"/>
    <property type="project" value="TreeGrafter"/>
</dbReference>
<protein>
    <recommendedName>
        <fullName evidence="5">WDR59/RTC1-like RING zinc finger domain-containing protein</fullName>
    </recommendedName>
</protein>
<dbReference type="InterPro" id="IPR049567">
    <property type="entry name" value="WDR59-like"/>
</dbReference>
<feature type="compositionally biased region" description="Low complexity" evidence="4">
    <location>
        <begin position="382"/>
        <end position="400"/>
    </location>
</feature>
<feature type="compositionally biased region" description="Low complexity" evidence="4">
    <location>
        <begin position="446"/>
        <end position="470"/>
    </location>
</feature>